<feature type="domain" description="Sec23/Sec24 helical" evidence="16">
    <location>
        <begin position="519"/>
        <end position="617"/>
    </location>
</feature>
<dbReference type="InterPro" id="IPR029006">
    <property type="entry name" value="ADF-H/Gelsolin-like_dom_sf"/>
</dbReference>
<evidence type="ECO:0000256" key="3">
    <source>
        <dbReference type="ARBA" id="ARBA00022448"/>
    </source>
</evidence>
<dbReference type="InterPro" id="IPR037364">
    <property type="entry name" value="Sec23"/>
</dbReference>
<dbReference type="InterPro" id="IPR037550">
    <property type="entry name" value="Sec23_C"/>
</dbReference>
<protein>
    <recommendedName>
        <fullName evidence="12">Protein transport protein SEC23</fullName>
    </recommendedName>
</protein>
<sequence length="767" mass="86481">MTTYQEYILQNEERDGVRLSWNVWPSSRLEATRMVVPLSCLFTPLKERVDMPPIQYEPILCTRHTCRAVLNPLCQVDYRSKIWTCNFCYQRNPFPASYAAITETHQPAELIPQFTTLEYQLPAQPTIGPVFLFVLDTCMDEEDLQAMKESLQMSLSLLPNNAMVGLITYGKMVQVHELGTEGISKSYVFRGTKDLAAKQIQEMLGLNKVPGSNQPGQQQNNTANLPANRFLQPLHKCDMFVTDLLGELQRDPWPVSQGKRPLRSVGTALSIAVGLLECAFPNVPARVMLFMGGPCTQGPGMIIDDSLENTIRSWYDIEKDNNKYTKKAVKHYEALSTRAANNGHTIDIYACALDQTGLHEMKCCTNLTGGLMVMGDSFNTSLFKQTFQKVFSKDSKGEFNMAFNATMEIKASREIKVNGVIGPCVSLNVRSPSVSETEIGIGGTSQWKASGIDPSTTFAVFLEIVNQHNAPIPQGGRGTVQFITQYTHSSGQRRVRVTTIARNWADPNTGQSHIAAGFDQEASAVLMSRLAIHRSQNDEGQDVLRWLDRMLIRLCQKFGDFQKDAPETFRFAENFSLYPQFMFHLRRSSFLQVFGHSPDETAYYRYQFDRQDLTNSLIMIQPVLYSYSFNGPPEPVLLDSTSIQPDKILLLDTFFQVLIFHGETIDQWKKAGYHEKPEYENFRQLMQAPVFDAQDILATRFPIPRYIETQQGGSQARFLFHKVNPSQTYNNTMFGGQQDGSAAVLTDDVSLQVFMDHLKKLAVSSAS</sequence>
<keyword evidence="9 12" id="KW-0472">Membrane</keyword>
<proteinExistence type="evidence at transcript level"/>
<evidence type="ECO:0000256" key="6">
    <source>
        <dbReference type="ARBA" id="ARBA00022833"/>
    </source>
</evidence>
<dbReference type="AlphaFoldDB" id="A0A6F9DSF4"/>
<evidence type="ECO:0000256" key="2">
    <source>
        <dbReference type="ARBA" id="ARBA00009210"/>
    </source>
</evidence>
<dbReference type="FunFam" id="1.20.120.730:FF:000005">
    <property type="entry name" value="Protein transport protein SEC23"/>
    <property type="match status" value="1"/>
</dbReference>
<comment type="function">
    <text evidence="11 12">Component of the coat protein complex II (COPII) which promotes the formation of transport vesicles from the endoplasmic reticulum (ER). The coat has two main functions, the physical deformation of the endoplasmic reticulum membrane into vesicles and the selection of cargo molecules.</text>
</comment>
<accession>A0A6F9DSF4</accession>
<feature type="domain" description="Gelsolin-like" evidence="13">
    <location>
        <begin position="633"/>
        <end position="719"/>
    </location>
</feature>
<feature type="domain" description="Sec23/Sec24 trunk" evidence="15">
    <location>
        <begin position="129"/>
        <end position="391"/>
    </location>
</feature>
<name>A0A6F9DSF4_9ASCI</name>
<reference evidence="18" key="1">
    <citation type="submission" date="2020-04" db="EMBL/GenBank/DDBJ databases">
        <authorList>
            <person name="Neveu A P."/>
        </authorList>
    </citation>
    <scope>NUCLEOTIDE SEQUENCE</scope>
    <source>
        <tissue evidence="18">Whole embryo</tissue>
    </source>
</reference>
<keyword evidence="5 12" id="KW-0256">Endoplasmic reticulum</keyword>
<dbReference type="GO" id="GO:0005096">
    <property type="term" value="F:GTPase activator activity"/>
    <property type="evidence" value="ECO:0007669"/>
    <property type="project" value="TreeGrafter"/>
</dbReference>
<dbReference type="GO" id="GO:0070971">
    <property type="term" value="C:endoplasmic reticulum exit site"/>
    <property type="evidence" value="ECO:0007669"/>
    <property type="project" value="TreeGrafter"/>
</dbReference>
<dbReference type="InterPro" id="IPR036465">
    <property type="entry name" value="vWFA_dom_sf"/>
</dbReference>
<keyword evidence="6 12" id="KW-0862">Zinc</keyword>
<dbReference type="Pfam" id="PF04810">
    <property type="entry name" value="zf-Sec23_Sec24"/>
    <property type="match status" value="1"/>
</dbReference>
<dbReference type="GO" id="GO:0030127">
    <property type="term" value="C:COPII vesicle coat"/>
    <property type="evidence" value="ECO:0007669"/>
    <property type="project" value="InterPro"/>
</dbReference>
<dbReference type="GO" id="GO:0005829">
    <property type="term" value="C:cytosol"/>
    <property type="evidence" value="ECO:0007669"/>
    <property type="project" value="UniProtKB-SubCell"/>
</dbReference>
<dbReference type="Gene3D" id="3.40.20.10">
    <property type="entry name" value="Severin"/>
    <property type="match status" value="1"/>
</dbReference>
<evidence type="ECO:0000256" key="12">
    <source>
        <dbReference type="RuleBase" id="RU365030"/>
    </source>
</evidence>
<dbReference type="Pfam" id="PF08033">
    <property type="entry name" value="Sec23_BS"/>
    <property type="match status" value="1"/>
</dbReference>
<dbReference type="Pfam" id="PF00626">
    <property type="entry name" value="Gelsolin"/>
    <property type="match status" value="1"/>
</dbReference>
<evidence type="ECO:0000259" key="16">
    <source>
        <dbReference type="Pfam" id="PF04815"/>
    </source>
</evidence>
<evidence type="ECO:0000259" key="15">
    <source>
        <dbReference type="Pfam" id="PF04811"/>
    </source>
</evidence>
<dbReference type="SUPFAM" id="SSF81811">
    <property type="entry name" value="Helical domain of Sec23/24"/>
    <property type="match status" value="1"/>
</dbReference>
<dbReference type="PANTHER" id="PTHR11141:SF0">
    <property type="entry name" value="PROTEIN TRANSPORT PROTEIN SEC23"/>
    <property type="match status" value="1"/>
</dbReference>
<evidence type="ECO:0000256" key="8">
    <source>
        <dbReference type="ARBA" id="ARBA00022927"/>
    </source>
</evidence>
<dbReference type="GO" id="GO:0008270">
    <property type="term" value="F:zinc ion binding"/>
    <property type="evidence" value="ECO:0007669"/>
    <property type="project" value="InterPro"/>
</dbReference>
<dbReference type="FunFam" id="3.40.50.410:FF:000008">
    <property type="entry name" value="Protein transport protein SEC23"/>
    <property type="match status" value="1"/>
</dbReference>
<keyword evidence="10 12" id="KW-0968">Cytoplasmic vesicle</keyword>
<dbReference type="FunFam" id="3.40.20.10:FF:000003">
    <property type="entry name" value="Protein transport protein SEC23"/>
    <property type="match status" value="1"/>
</dbReference>
<dbReference type="InterPro" id="IPR007123">
    <property type="entry name" value="Gelsolin-like_dom"/>
</dbReference>
<organism evidence="18">
    <name type="scientific">Phallusia mammillata</name>
    <dbReference type="NCBI Taxonomy" id="59560"/>
    <lineage>
        <taxon>Eukaryota</taxon>
        <taxon>Metazoa</taxon>
        <taxon>Chordata</taxon>
        <taxon>Tunicata</taxon>
        <taxon>Ascidiacea</taxon>
        <taxon>Phlebobranchia</taxon>
        <taxon>Ascidiidae</taxon>
        <taxon>Phallusia</taxon>
    </lineage>
</organism>
<evidence type="ECO:0000256" key="11">
    <source>
        <dbReference type="ARBA" id="ARBA00025471"/>
    </source>
</evidence>
<dbReference type="InterPro" id="IPR006895">
    <property type="entry name" value="Znf_Sec23_Sec24"/>
</dbReference>
<dbReference type="InterPro" id="IPR036174">
    <property type="entry name" value="Znf_Sec23_Sec24_sf"/>
</dbReference>
<evidence type="ECO:0000313" key="18">
    <source>
        <dbReference type="EMBL" id="CAB3265933.1"/>
    </source>
</evidence>
<feature type="domain" description="Zinc finger Sec23/Sec24-type" evidence="14">
    <location>
        <begin position="58"/>
        <end position="98"/>
    </location>
</feature>
<keyword evidence="4 12" id="KW-0479">Metal-binding</keyword>
<dbReference type="InterPro" id="IPR006900">
    <property type="entry name" value="Sec23/24_helical_dom"/>
</dbReference>
<gene>
    <name evidence="18" type="primary">Sec23a</name>
</gene>
<dbReference type="Pfam" id="PF04815">
    <property type="entry name" value="Sec23_helical"/>
    <property type="match status" value="1"/>
</dbReference>
<dbReference type="SUPFAM" id="SSF81995">
    <property type="entry name" value="beta-sandwich domain of Sec23/24"/>
    <property type="match status" value="1"/>
</dbReference>
<keyword evidence="7 12" id="KW-0931">ER-Golgi transport</keyword>
<dbReference type="GO" id="GO:0006886">
    <property type="term" value="P:intracellular protein transport"/>
    <property type="evidence" value="ECO:0007669"/>
    <property type="project" value="InterPro"/>
</dbReference>
<dbReference type="Gene3D" id="3.40.50.410">
    <property type="entry name" value="von Willebrand factor, type A domain"/>
    <property type="match status" value="1"/>
</dbReference>
<evidence type="ECO:0000259" key="14">
    <source>
        <dbReference type="Pfam" id="PF04810"/>
    </source>
</evidence>
<dbReference type="Pfam" id="PF04811">
    <property type="entry name" value="Sec23_trunk"/>
    <property type="match status" value="1"/>
</dbReference>
<evidence type="ECO:0000256" key="1">
    <source>
        <dbReference type="ARBA" id="ARBA00004514"/>
    </source>
</evidence>
<keyword evidence="8 12" id="KW-0653">Protein transport</keyword>
<dbReference type="InterPro" id="IPR012990">
    <property type="entry name" value="Beta-sandwich_Sec23_24"/>
</dbReference>
<dbReference type="SUPFAM" id="SSF82754">
    <property type="entry name" value="C-terminal, gelsolin-like domain of Sec23/24"/>
    <property type="match status" value="1"/>
</dbReference>
<dbReference type="FunFam" id="2.60.40.1670:FF:000006">
    <property type="entry name" value="Protein transport protein SEC23"/>
    <property type="match status" value="1"/>
</dbReference>
<dbReference type="Gene3D" id="2.30.30.380">
    <property type="entry name" value="Zn-finger domain of Sec23/24"/>
    <property type="match status" value="1"/>
</dbReference>
<keyword evidence="3 12" id="KW-0813">Transport</keyword>
<comment type="similarity">
    <text evidence="2 12">Belongs to the SEC23/SEC24 family. SEC23 subfamily.</text>
</comment>
<dbReference type="Gene3D" id="1.20.120.730">
    <property type="entry name" value="Sec23/Sec24 helical domain"/>
    <property type="match status" value="1"/>
</dbReference>
<dbReference type="GO" id="GO:0005789">
    <property type="term" value="C:endoplasmic reticulum membrane"/>
    <property type="evidence" value="ECO:0007669"/>
    <property type="project" value="UniProtKB-SubCell"/>
</dbReference>
<dbReference type="EMBL" id="LR790071">
    <property type="protein sequence ID" value="CAB3265933.1"/>
    <property type="molecule type" value="mRNA"/>
</dbReference>
<evidence type="ECO:0000256" key="4">
    <source>
        <dbReference type="ARBA" id="ARBA00022723"/>
    </source>
</evidence>
<dbReference type="InterPro" id="IPR006896">
    <property type="entry name" value="Sec23/24_trunk_dom"/>
</dbReference>
<dbReference type="SUPFAM" id="SSF82919">
    <property type="entry name" value="Zn-finger domain of Sec23/24"/>
    <property type="match status" value="1"/>
</dbReference>
<dbReference type="GO" id="GO:0090110">
    <property type="term" value="P:COPII-coated vesicle cargo loading"/>
    <property type="evidence" value="ECO:0007669"/>
    <property type="project" value="TreeGrafter"/>
</dbReference>
<dbReference type="FunFam" id="2.30.30.380:FF:000001">
    <property type="entry name" value="Protein transport protein SEC23"/>
    <property type="match status" value="1"/>
</dbReference>
<evidence type="ECO:0000259" key="17">
    <source>
        <dbReference type="Pfam" id="PF08033"/>
    </source>
</evidence>
<evidence type="ECO:0000259" key="13">
    <source>
        <dbReference type="Pfam" id="PF00626"/>
    </source>
</evidence>
<evidence type="ECO:0000256" key="10">
    <source>
        <dbReference type="ARBA" id="ARBA00023329"/>
    </source>
</evidence>
<evidence type="ECO:0000256" key="5">
    <source>
        <dbReference type="ARBA" id="ARBA00022824"/>
    </source>
</evidence>
<dbReference type="Gene3D" id="2.60.40.1670">
    <property type="entry name" value="beta-sandwich domain of Sec23/24"/>
    <property type="match status" value="1"/>
</dbReference>
<dbReference type="InterPro" id="IPR036175">
    <property type="entry name" value="Sec23/24_helical_dom_sf"/>
</dbReference>
<dbReference type="CDD" id="cd11287">
    <property type="entry name" value="Sec23_C"/>
    <property type="match status" value="1"/>
</dbReference>
<dbReference type="InterPro" id="IPR036180">
    <property type="entry name" value="Gelsolin-like_dom_sf"/>
</dbReference>
<keyword evidence="12" id="KW-0963">Cytoplasm</keyword>
<feature type="domain" description="Sec23/Sec24 beta-sandwich" evidence="17">
    <location>
        <begin position="402"/>
        <end position="505"/>
    </location>
</feature>
<dbReference type="SUPFAM" id="SSF53300">
    <property type="entry name" value="vWA-like"/>
    <property type="match status" value="1"/>
</dbReference>
<evidence type="ECO:0000256" key="7">
    <source>
        <dbReference type="ARBA" id="ARBA00022892"/>
    </source>
</evidence>
<dbReference type="PANTHER" id="PTHR11141">
    <property type="entry name" value="PROTEIN TRANSPORT PROTEIN SEC23"/>
    <property type="match status" value="1"/>
</dbReference>
<comment type="subcellular location">
    <subcellularLocation>
        <location evidence="1">Cytoplasm</location>
        <location evidence="1">Cytosol</location>
    </subcellularLocation>
    <subcellularLocation>
        <location evidence="12">Cytoplasmic vesicle</location>
        <location evidence="12">COPII-coated vesicle membrane</location>
        <topology evidence="12">Peripheral membrane protein</topology>
        <orientation evidence="12">Cytoplasmic side</orientation>
    </subcellularLocation>
    <subcellularLocation>
        <location evidence="12">Endoplasmic reticulum membrane</location>
        <topology evidence="12">Peripheral membrane protein</topology>
        <orientation evidence="12">Cytoplasmic side</orientation>
    </subcellularLocation>
</comment>
<evidence type="ECO:0000256" key="9">
    <source>
        <dbReference type="ARBA" id="ARBA00023136"/>
    </source>
</evidence>